<dbReference type="SUPFAM" id="SSF56112">
    <property type="entry name" value="Protein kinase-like (PK-like)"/>
    <property type="match status" value="1"/>
</dbReference>
<evidence type="ECO:0000256" key="7">
    <source>
        <dbReference type="RuleBase" id="RU361165"/>
    </source>
</evidence>
<evidence type="ECO:0000256" key="3">
    <source>
        <dbReference type="ARBA" id="ARBA00022741"/>
    </source>
</evidence>
<keyword evidence="5 6" id="KW-0067">ATP-binding</keyword>
<evidence type="ECO:0000256" key="8">
    <source>
        <dbReference type="SAM" id="MobiDB-lite"/>
    </source>
</evidence>
<dbReference type="GO" id="GO:0004707">
    <property type="term" value="F:MAP kinase activity"/>
    <property type="evidence" value="ECO:0007669"/>
    <property type="project" value="UniProtKB-EC"/>
</dbReference>
<feature type="compositionally biased region" description="Low complexity" evidence="8">
    <location>
        <begin position="579"/>
        <end position="592"/>
    </location>
</feature>
<dbReference type="InterPro" id="IPR011009">
    <property type="entry name" value="Kinase-like_dom_sf"/>
</dbReference>
<evidence type="ECO:0000313" key="12">
    <source>
        <dbReference type="Proteomes" id="UP000664859"/>
    </source>
</evidence>
<evidence type="ECO:0000256" key="6">
    <source>
        <dbReference type="PROSITE-ProRule" id="PRU10141"/>
    </source>
</evidence>
<gene>
    <name evidence="11" type="ORF">JKP88DRAFT_205177</name>
</gene>
<dbReference type="InterPro" id="IPR003527">
    <property type="entry name" value="MAP_kinase_CS"/>
</dbReference>
<evidence type="ECO:0000313" key="11">
    <source>
        <dbReference type="EMBL" id="KAG5190831.1"/>
    </source>
</evidence>
<dbReference type="InterPro" id="IPR008271">
    <property type="entry name" value="Ser/Thr_kinase_AS"/>
</dbReference>
<dbReference type="OrthoDB" id="192887at2759"/>
<dbReference type="AlphaFoldDB" id="A0A835ZD69"/>
<feature type="domain" description="Protein kinase" evidence="10">
    <location>
        <begin position="124"/>
        <end position="423"/>
    </location>
</feature>
<feature type="compositionally biased region" description="Acidic residues" evidence="8">
    <location>
        <begin position="554"/>
        <end position="565"/>
    </location>
</feature>
<dbReference type="SMART" id="SM00220">
    <property type="entry name" value="S_TKc"/>
    <property type="match status" value="1"/>
</dbReference>
<dbReference type="FunFam" id="3.30.200.20:FF:000046">
    <property type="entry name" value="Mitogen-activated protein kinase"/>
    <property type="match status" value="1"/>
</dbReference>
<feature type="domain" description="PH" evidence="9">
    <location>
        <begin position="1"/>
        <end position="89"/>
    </location>
</feature>
<dbReference type="InterPro" id="IPR017441">
    <property type="entry name" value="Protein_kinase_ATP_BS"/>
</dbReference>
<dbReference type="EC" id="2.7.11.24" evidence="7"/>
<evidence type="ECO:0000259" key="9">
    <source>
        <dbReference type="PROSITE" id="PS50003"/>
    </source>
</evidence>
<dbReference type="PROSITE" id="PS50011">
    <property type="entry name" value="PROTEIN_KINASE_DOM"/>
    <property type="match status" value="1"/>
</dbReference>
<dbReference type="Gene3D" id="3.30.200.20">
    <property type="entry name" value="Phosphorylase Kinase, domain 1"/>
    <property type="match status" value="1"/>
</dbReference>
<dbReference type="Gene3D" id="2.30.29.30">
    <property type="entry name" value="Pleckstrin-homology domain (PH domain)/Phosphotyrosine-binding domain (PTB)"/>
    <property type="match status" value="1"/>
</dbReference>
<feature type="region of interest" description="Disordered" evidence="8">
    <location>
        <begin position="525"/>
        <end position="600"/>
    </location>
</feature>
<accession>A0A835ZD69</accession>
<feature type="binding site" evidence="6">
    <location>
        <position position="154"/>
    </location>
    <ligand>
        <name>ATP</name>
        <dbReference type="ChEBI" id="CHEBI:30616"/>
    </ligand>
</feature>
<comment type="similarity">
    <text evidence="7">Belongs to the protein kinase superfamily. Ser/Thr protein kinase family. MAP kinase subfamily.</text>
</comment>
<dbReference type="PROSITE" id="PS01351">
    <property type="entry name" value="MAPK"/>
    <property type="match status" value="1"/>
</dbReference>
<dbReference type="GO" id="GO:0005524">
    <property type="term" value="F:ATP binding"/>
    <property type="evidence" value="ECO:0007669"/>
    <property type="project" value="UniProtKB-UniRule"/>
</dbReference>
<dbReference type="InterPro" id="IPR011993">
    <property type="entry name" value="PH-like_dom_sf"/>
</dbReference>
<keyword evidence="2 7" id="KW-0808">Transferase</keyword>
<dbReference type="EMBL" id="JAFCMP010000027">
    <property type="protein sequence ID" value="KAG5190831.1"/>
    <property type="molecule type" value="Genomic_DNA"/>
</dbReference>
<comment type="caution">
    <text evidence="11">The sequence shown here is derived from an EMBL/GenBank/DDBJ whole genome shotgun (WGS) entry which is preliminary data.</text>
</comment>
<dbReference type="PROSITE" id="PS00108">
    <property type="entry name" value="PROTEIN_KINASE_ST"/>
    <property type="match status" value="1"/>
</dbReference>
<organism evidence="11 12">
    <name type="scientific">Tribonema minus</name>
    <dbReference type="NCBI Taxonomy" id="303371"/>
    <lineage>
        <taxon>Eukaryota</taxon>
        <taxon>Sar</taxon>
        <taxon>Stramenopiles</taxon>
        <taxon>Ochrophyta</taxon>
        <taxon>PX clade</taxon>
        <taxon>Xanthophyceae</taxon>
        <taxon>Tribonematales</taxon>
        <taxon>Tribonemataceae</taxon>
        <taxon>Tribonema</taxon>
    </lineage>
</organism>
<keyword evidence="12" id="KW-1185">Reference proteome</keyword>
<dbReference type="PROSITE" id="PS50003">
    <property type="entry name" value="PH_DOMAIN"/>
    <property type="match status" value="1"/>
</dbReference>
<dbReference type="FunFam" id="1.10.510.10:FF:000040">
    <property type="entry name" value="Mitogen-activated protein kinase"/>
    <property type="match status" value="1"/>
</dbReference>
<evidence type="ECO:0000256" key="4">
    <source>
        <dbReference type="ARBA" id="ARBA00022777"/>
    </source>
</evidence>
<proteinExistence type="inferred from homology"/>
<protein>
    <recommendedName>
        <fullName evidence="7">Mitogen-activated protein kinase</fullName>
        <ecNumber evidence="7">2.7.11.24</ecNumber>
    </recommendedName>
</protein>
<keyword evidence="1 7" id="KW-0723">Serine/threonine-protein kinase</keyword>
<feature type="region of interest" description="Disordered" evidence="8">
    <location>
        <begin position="473"/>
        <end position="495"/>
    </location>
</feature>
<keyword evidence="4 7" id="KW-0418">Kinase</keyword>
<sequence length="600" mass="65156">MVFIYGALHKKTLLGWKERFFVLKGSRLSCFKKKGDENPSSEYDLDLGVSVEKLSSGFHVRTPGKTLRLRAPSEKEEADWLDKLETIRKNQARKSAQKPNRKGTKLWWAETKAGQFCFELDDFYEMKKTIGSGGYGIVVSAVDTRDDSKVAIKKVVDAFDDVLVAKRMARETRLLRQFDHENIVRVVDMLPPRDVSSFSDVYIVLERMDTDLHHIIYSGQHLKEAHMQFFMYQLLCGLKYMHSAQVIHRDLKPANVLINTNCDLKLCDFGLARSLFNTNADDTLSEDDEPGGRMTEYVVTRWWRAPEVFLEAKYNVAIDVWSAGCIMAEMMLKKPLFMGSNTAQMLKLILGFCGKNSDTIDLSFVANRKARTYVSEMPDCAPADLSTKFPDASADALDLLRQMLQFSPDRRISVAAALAHPWLARFRVAEREAPAPAPVDLAAVEAAPLARRALQALMFEDVCAFRPHCAAPAADDGDAPPPPPPSHQRAASTASAHGAAAAAAAALLVPPILYSSAHGEGRAAAAMRRRAGATDVTDGTQPSSRDDGGCTSGEDGEDGDAEDDGGGGGGGGSDGGSSSGADTARATASGSALTSAVAVI</sequence>
<dbReference type="CDD" id="cd07834">
    <property type="entry name" value="STKc_MAPK"/>
    <property type="match status" value="1"/>
</dbReference>
<dbReference type="CDD" id="cd00821">
    <property type="entry name" value="PH"/>
    <property type="match status" value="1"/>
</dbReference>
<dbReference type="SMART" id="SM00233">
    <property type="entry name" value="PH"/>
    <property type="match status" value="1"/>
</dbReference>
<reference evidence="11" key="1">
    <citation type="submission" date="2021-02" db="EMBL/GenBank/DDBJ databases">
        <title>First Annotated Genome of the Yellow-green Alga Tribonema minus.</title>
        <authorList>
            <person name="Mahan K.M."/>
        </authorList>
    </citation>
    <scope>NUCLEOTIDE SEQUENCE</scope>
    <source>
        <strain evidence="11">UTEX B ZZ1240</strain>
    </source>
</reference>
<keyword evidence="7" id="KW-0460">Magnesium</keyword>
<dbReference type="PANTHER" id="PTHR24055">
    <property type="entry name" value="MITOGEN-ACTIVATED PROTEIN KINASE"/>
    <property type="match status" value="1"/>
</dbReference>
<comment type="activity regulation">
    <text evidence="7">Activated by threonine and tyrosine phosphorylation.</text>
</comment>
<comment type="cofactor">
    <cofactor evidence="7">
        <name>Mg(2+)</name>
        <dbReference type="ChEBI" id="CHEBI:18420"/>
    </cofactor>
</comment>
<feature type="compositionally biased region" description="Gly residues" evidence="8">
    <location>
        <begin position="566"/>
        <end position="578"/>
    </location>
</feature>
<evidence type="ECO:0000256" key="5">
    <source>
        <dbReference type="ARBA" id="ARBA00022840"/>
    </source>
</evidence>
<dbReference type="SUPFAM" id="SSF50729">
    <property type="entry name" value="PH domain-like"/>
    <property type="match status" value="1"/>
</dbReference>
<dbReference type="Gene3D" id="1.10.510.10">
    <property type="entry name" value="Transferase(Phosphotransferase) domain 1"/>
    <property type="match status" value="1"/>
</dbReference>
<evidence type="ECO:0000256" key="1">
    <source>
        <dbReference type="ARBA" id="ARBA00022527"/>
    </source>
</evidence>
<dbReference type="Pfam" id="PF00069">
    <property type="entry name" value="Pkinase"/>
    <property type="match status" value="1"/>
</dbReference>
<evidence type="ECO:0000259" key="10">
    <source>
        <dbReference type="PROSITE" id="PS50011"/>
    </source>
</evidence>
<name>A0A835ZD69_9STRA</name>
<comment type="catalytic activity">
    <reaction evidence="7">
        <text>L-threonyl-[protein] + ATP = O-phospho-L-threonyl-[protein] + ADP + H(+)</text>
        <dbReference type="Rhea" id="RHEA:46608"/>
        <dbReference type="Rhea" id="RHEA-COMP:11060"/>
        <dbReference type="Rhea" id="RHEA-COMP:11605"/>
        <dbReference type="ChEBI" id="CHEBI:15378"/>
        <dbReference type="ChEBI" id="CHEBI:30013"/>
        <dbReference type="ChEBI" id="CHEBI:30616"/>
        <dbReference type="ChEBI" id="CHEBI:61977"/>
        <dbReference type="ChEBI" id="CHEBI:456216"/>
        <dbReference type="EC" id="2.7.11.24"/>
    </reaction>
</comment>
<dbReference type="InterPro" id="IPR001849">
    <property type="entry name" value="PH_domain"/>
</dbReference>
<dbReference type="InterPro" id="IPR050117">
    <property type="entry name" value="MAPK"/>
</dbReference>
<dbReference type="PROSITE" id="PS00107">
    <property type="entry name" value="PROTEIN_KINASE_ATP"/>
    <property type="match status" value="1"/>
</dbReference>
<evidence type="ECO:0000256" key="2">
    <source>
        <dbReference type="ARBA" id="ARBA00022679"/>
    </source>
</evidence>
<keyword evidence="3 6" id="KW-0547">Nucleotide-binding</keyword>
<dbReference type="InterPro" id="IPR000719">
    <property type="entry name" value="Prot_kinase_dom"/>
</dbReference>
<dbReference type="Pfam" id="PF00169">
    <property type="entry name" value="PH"/>
    <property type="match status" value="1"/>
</dbReference>
<dbReference type="Proteomes" id="UP000664859">
    <property type="component" value="Unassembled WGS sequence"/>
</dbReference>